<dbReference type="PRINTS" id="PR00385">
    <property type="entry name" value="P450"/>
</dbReference>
<evidence type="ECO:0000256" key="10">
    <source>
        <dbReference type="ARBA" id="ARBA00060577"/>
    </source>
</evidence>
<evidence type="ECO:0000256" key="8">
    <source>
        <dbReference type="ARBA" id="ARBA00037910"/>
    </source>
</evidence>
<dbReference type="PROSITE" id="PS00086">
    <property type="entry name" value="CYTOCHROME_P450"/>
    <property type="match status" value="1"/>
</dbReference>
<comment type="cofactor">
    <cofactor evidence="13">
        <name>heme</name>
        <dbReference type="ChEBI" id="CHEBI:30413"/>
    </cofactor>
</comment>
<comment type="pathway">
    <text evidence="8">Plant hormone biosynthesis; brassinosteroid biosynthesis.</text>
</comment>
<comment type="pathway">
    <text evidence="10">Steroid biosynthesis.</text>
</comment>
<dbReference type="GO" id="GO:0020037">
    <property type="term" value="F:heme binding"/>
    <property type="evidence" value="ECO:0007669"/>
    <property type="project" value="InterPro"/>
</dbReference>
<keyword evidence="4 13" id="KW-0479">Metal-binding</keyword>
<dbReference type="CDD" id="cd11043">
    <property type="entry name" value="CYP90-like"/>
    <property type="match status" value="1"/>
</dbReference>
<evidence type="ECO:0000313" key="16">
    <source>
        <dbReference type="EMBL" id="CAA7409576.1"/>
    </source>
</evidence>
<evidence type="ECO:0000256" key="4">
    <source>
        <dbReference type="ARBA" id="ARBA00022723"/>
    </source>
</evidence>
<dbReference type="InterPro" id="IPR001128">
    <property type="entry name" value="Cyt_P450"/>
</dbReference>
<keyword evidence="3 15" id="KW-0812">Transmembrane</keyword>
<keyword evidence="5 15" id="KW-1133">Transmembrane helix</keyword>
<organism evidence="16 17">
    <name type="scientific">Spirodela intermedia</name>
    <name type="common">Intermediate duckweed</name>
    <dbReference type="NCBI Taxonomy" id="51605"/>
    <lineage>
        <taxon>Eukaryota</taxon>
        <taxon>Viridiplantae</taxon>
        <taxon>Streptophyta</taxon>
        <taxon>Embryophyta</taxon>
        <taxon>Tracheophyta</taxon>
        <taxon>Spermatophyta</taxon>
        <taxon>Magnoliopsida</taxon>
        <taxon>Liliopsida</taxon>
        <taxon>Araceae</taxon>
        <taxon>Lemnoideae</taxon>
        <taxon>Spirodela</taxon>
    </lineage>
</organism>
<keyword evidence="6 13" id="KW-0408">Iron</keyword>
<evidence type="ECO:0000256" key="7">
    <source>
        <dbReference type="ARBA" id="ARBA00023136"/>
    </source>
</evidence>
<sequence>MAPAILPILWVTLGGLFVIGGLLFTHLLPSLLHSKLLPLGSFGWPLLGETMRFLQPHSSAALGSFLQDHCSRYGKVFKSHLFLSPTIVSCDPELNNFILQNEDRYFQGSYPKPVHGVLGKNSLLVVVGETHKRLRTMALALVNATKANPGYINDIETMATYVMTRWKGKEEVYFCDEARKFTFSVIVKQVLGLSPDDTTTAVILRDFRTFMNGLISFPLYIPGLPYARAVQARTRIASAVKDILEERARSMGASPCNGGQDFLDVLLSVGNLSDEEKVSFVMDSLLGGYETTTLLLAMAVHFLGQCPAALDQLLSEHRNIRDDRDENQPLSWDDYKKMEFTQNVINESLRCGNIVKFVHRKALIDVRFKDYLIPSGWKVLPVLSAVHLDPSLHGDPSTFNPWRWEGQNQTASKKFTPFGGGTRLCPGSELAKVETAVFLHHFLLNFRWRPAAEDVPIAYPYVEFPGGLPLKVEPIDGE</sequence>
<evidence type="ECO:0000256" key="13">
    <source>
        <dbReference type="PIRSR" id="PIRSR602401-1"/>
    </source>
</evidence>
<evidence type="ECO:0000313" key="17">
    <source>
        <dbReference type="Proteomes" id="UP000663760"/>
    </source>
</evidence>
<keyword evidence="17" id="KW-1185">Reference proteome</keyword>
<evidence type="ECO:0000256" key="2">
    <source>
        <dbReference type="ARBA" id="ARBA00004972"/>
    </source>
</evidence>
<dbReference type="Gene3D" id="1.10.630.10">
    <property type="entry name" value="Cytochrome P450"/>
    <property type="match status" value="1"/>
</dbReference>
<dbReference type="GO" id="GO:0016125">
    <property type="term" value="P:sterol metabolic process"/>
    <property type="evidence" value="ECO:0007669"/>
    <property type="project" value="TreeGrafter"/>
</dbReference>
<name>A0A7I8LIS1_SPIIN</name>
<dbReference type="PRINTS" id="PR00463">
    <property type="entry name" value="EP450I"/>
</dbReference>
<dbReference type="PANTHER" id="PTHR24286">
    <property type="entry name" value="CYTOCHROME P450 26"/>
    <property type="match status" value="1"/>
</dbReference>
<keyword evidence="7 15" id="KW-0472">Membrane</keyword>
<dbReference type="GO" id="GO:0016132">
    <property type="term" value="P:brassinosteroid biosynthetic process"/>
    <property type="evidence" value="ECO:0007669"/>
    <property type="project" value="TreeGrafter"/>
</dbReference>
<evidence type="ECO:0000256" key="3">
    <source>
        <dbReference type="ARBA" id="ARBA00022692"/>
    </source>
</evidence>
<keyword evidence="13 14" id="KW-0349">Heme</keyword>
<dbReference type="InterPro" id="IPR017972">
    <property type="entry name" value="Cyt_P450_CS"/>
</dbReference>
<dbReference type="EMBL" id="LR746279">
    <property type="protein sequence ID" value="CAA7409576.1"/>
    <property type="molecule type" value="Genomic_DNA"/>
</dbReference>
<keyword evidence="14" id="KW-0503">Monooxygenase</keyword>
<evidence type="ECO:0000256" key="1">
    <source>
        <dbReference type="ARBA" id="ARBA00004370"/>
    </source>
</evidence>
<dbReference type="OrthoDB" id="3945418at2759"/>
<accession>A0A7I8LIS1</accession>
<evidence type="ECO:0000256" key="14">
    <source>
        <dbReference type="RuleBase" id="RU000461"/>
    </source>
</evidence>
<comment type="subcellular location">
    <subcellularLocation>
        <location evidence="1">Membrane</location>
    </subcellularLocation>
</comment>
<dbReference type="InterPro" id="IPR002401">
    <property type="entry name" value="Cyt_P450_E_grp-I"/>
</dbReference>
<dbReference type="GO" id="GO:0004497">
    <property type="term" value="F:monooxygenase activity"/>
    <property type="evidence" value="ECO:0007669"/>
    <property type="project" value="UniProtKB-KW"/>
</dbReference>
<gene>
    <name evidence="16" type="ORF">SI8410_16020254</name>
</gene>
<dbReference type="PANTHER" id="PTHR24286:SF37">
    <property type="entry name" value="CYTOCHROME P450 724B1"/>
    <property type="match status" value="1"/>
</dbReference>
<dbReference type="GO" id="GO:0016020">
    <property type="term" value="C:membrane"/>
    <property type="evidence" value="ECO:0007669"/>
    <property type="project" value="UniProtKB-SubCell"/>
</dbReference>
<feature type="binding site" description="axial binding residue" evidence="13">
    <location>
        <position position="425"/>
    </location>
    <ligand>
        <name>heme</name>
        <dbReference type="ChEBI" id="CHEBI:30413"/>
    </ligand>
    <ligandPart>
        <name>Fe</name>
        <dbReference type="ChEBI" id="CHEBI:18248"/>
    </ligandPart>
</feature>
<dbReference type="Pfam" id="PF00067">
    <property type="entry name" value="p450"/>
    <property type="match status" value="1"/>
</dbReference>
<proteinExistence type="inferred from homology"/>
<dbReference type="AlphaFoldDB" id="A0A7I8LIS1"/>
<evidence type="ECO:0000256" key="12">
    <source>
        <dbReference type="ARBA" id="ARBA00077474"/>
    </source>
</evidence>
<dbReference type="GO" id="GO:0010268">
    <property type="term" value="P:brassinosteroid homeostasis"/>
    <property type="evidence" value="ECO:0007669"/>
    <property type="project" value="TreeGrafter"/>
</dbReference>
<comment type="catalytic activity">
    <reaction evidence="9">
        <text>campesterol + reduced [NADPH--hemoprotein reductase] + O2 = (22S)-22-hydroxycampesterol + oxidized [NADPH--hemoprotein reductase] + H2O + H(+)</text>
        <dbReference type="Rhea" id="RHEA:69835"/>
        <dbReference type="Rhea" id="RHEA-COMP:11964"/>
        <dbReference type="Rhea" id="RHEA-COMP:11965"/>
        <dbReference type="ChEBI" id="CHEBI:15377"/>
        <dbReference type="ChEBI" id="CHEBI:15378"/>
        <dbReference type="ChEBI" id="CHEBI:15379"/>
        <dbReference type="ChEBI" id="CHEBI:28623"/>
        <dbReference type="ChEBI" id="CHEBI:57618"/>
        <dbReference type="ChEBI" id="CHEBI:58210"/>
        <dbReference type="ChEBI" id="CHEBI:72331"/>
    </reaction>
    <physiologicalReaction direction="left-to-right" evidence="9">
        <dbReference type="Rhea" id="RHEA:69836"/>
    </physiologicalReaction>
</comment>
<evidence type="ECO:0000256" key="9">
    <source>
        <dbReference type="ARBA" id="ARBA00052777"/>
    </source>
</evidence>
<reference evidence="16" key="1">
    <citation type="submission" date="2020-02" db="EMBL/GenBank/DDBJ databases">
        <authorList>
            <person name="Scholz U."/>
            <person name="Mascher M."/>
            <person name="Fiebig A."/>
        </authorList>
    </citation>
    <scope>NUCLEOTIDE SEQUENCE</scope>
</reference>
<dbReference type="SUPFAM" id="SSF48264">
    <property type="entry name" value="Cytochrome P450"/>
    <property type="match status" value="1"/>
</dbReference>
<evidence type="ECO:0000256" key="15">
    <source>
        <dbReference type="SAM" id="Phobius"/>
    </source>
</evidence>
<comment type="pathway">
    <text evidence="2">Hormone biosynthesis.</text>
</comment>
<feature type="transmembrane region" description="Helical" evidence="15">
    <location>
        <begin position="6"/>
        <end position="28"/>
    </location>
</feature>
<evidence type="ECO:0000256" key="5">
    <source>
        <dbReference type="ARBA" id="ARBA00022989"/>
    </source>
</evidence>
<dbReference type="InterPro" id="IPR036396">
    <property type="entry name" value="Cyt_P450_sf"/>
</dbReference>
<dbReference type="GO" id="GO:0005506">
    <property type="term" value="F:iron ion binding"/>
    <property type="evidence" value="ECO:0007669"/>
    <property type="project" value="InterPro"/>
</dbReference>
<keyword evidence="14" id="KW-0560">Oxidoreductase</keyword>
<comment type="similarity">
    <text evidence="14">Belongs to the cytochrome P450 family.</text>
</comment>
<evidence type="ECO:0000256" key="6">
    <source>
        <dbReference type="ARBA" id="ARBA00023004"/>
    </source>
</evidence>
<protein>
    <recommendedName>
        <fullName evidence="11">Cytochrome P450 724B1</fullName>
    </recommendedName>
    <alternativeName>
        <fullName evidence="12">(22S)-22-hydroxycampesterol synthase</fullName>
    </alternativeName>
</protein>
<dbReference type="FunFam" id="1.10.630.10:FF:000057">
    <property type="entry name" value="Cytochrome P450 724B1"/>
    <property type="match status" value="1"/>
</dbReference>
<evidence type="ECO:0000256" key="11">
    <source>
        <dbReference type="ARBA" id="ARBA00067336"/>
    </source>
</evidence>
<dbReference type="GO" id="GO:0016705">
    <property type="term" value="F:oxidoreductase activity, acting on paired donors, with incorporation or reduction of molecular oxygen"/>
    <property type="evidence" value="ECO:0007669"/>
    <property type="project" value="InterPro"/>
</dbReference>
<dbReference type="Proteomes" id="UP000663760">
    <property type="component" value="Chromosome 16"/>
</dbReference>